<evidence type="ECO:0000256" key="5">
    <source>
        <dbReference type="ARBA" id="ARBA00022777"/>
    </source>
</evidence>
<evidence type="ECO:0000256" key="1">
    <source>
        <dbReference type="ARBA" id="ARBA00022527"/>
    </source>
</evidence>
<evidence type="ECO:0000313" key="11">
    <source>
        <dbReference type="EMBL" id="KAK5644757.1"/>
    </source>
</evidence>
<name>A0AAN7VBU1_9COLE</name>
<evidence type="ECO:0000256" key="3">
    <source>
        <dbReference type="ARBA" id="ARBA00022679"/>
    </source>
</evidence>
<proteinExistence type="inferred from homology"/>
<evidence type="ECO:0000313" key="12">
    <source>
        <dbReference type="Proteomes" id="UP001329430"/>
    </source>
</evidence>
<evidence type="ECO:0000256" key="4">
    <source>
        <dbReference type="ARBA" id="ARBA00022741"/>
    </source>
</evidence>
<dbReference type="PANTHER" id="PTHR24351">
    <property type="entry name" value="RIBOSOMAL PROTEIN S6 KINASE"/>
    <property type="match status" value="1"/>
</dbReference>
<dbReference type="InterPro" id="IPR000961">
    <property type="entry name" value="AGC-kinase_C"/>
</dbReference>
<comment type="caution">
    <text evidence="11">The sequence shown here is derived from an EMBL/GenBank/DDBJ whole genome shotgun (WGS) entry which is preliminary data.</text>
</comment>
<organism evidence="11 12">
    <name type="scientific">Pyrocoelia pectoralis</name>
    <dbReference type="NCBI Taxonomy" id="417401"/>
    <lineage>
        <taxon>Eukaryota</taxon>
        <taxon>Metazoa</taxon>
        <taxon>Ecdysozoa</taxon>
        <taxon>Arthropoda</taxon>
        <taxon>Hexapoda</taxon>
        <taxon>Insecta</taxon>
        <taxon>Pterygota</taxon>
        <taxon>Neoptera</taxon>
        <taxon>Endopterygota</taxon>
        <taxon>Coleoptera</taxon>
        <taxon>Polyphaga</taxon>
        <taxon>Elateriformia</taxon>
        <taxon>Elateroidea</taxon>
        <taxon>Lampyridae</taxon>
        <taxon>Lampyrinae</taxon>
        <taxon>Pyrocoelia</taxon>
    </lineage>
</organism>
<evidence type="ECO:0000256" key="7">
    <source>
        <dbReference type="PROSITE-ProRule" id="PRU10141"/>
    </source>
</evidence>
<feature type="domain" description="Protein kinase" evidence="9">
    <location>
        <begin position="41"/>
        <end position="295"/>
    </location>
</feature>
<dbReference type="PROSITE" id="PS00107">
    <property type="entry name" value="PROTEIN_KINASE_ATP"/>
    <property type="match status" value="1"/>
</dbReference>
<dbReference type="InterPro" id="IPR011009">
    <property type="entry name" value="Kinase-like_dom_sf"/>
</dbReference>
<dbReference type="InterPro" id="IPR008271">
    <property type="entry name" value="Ser/Thr_kinase_AS"/>
</dbReference>
<dbReference type="PROSITE" id="PS50011">
    <property type="entry name" value="PROTEIN_KINASE_DOM"/>
    <property type="match status" value="1"/>
</dbReference>
<evidence type="ECO:0000259" key="9">
    <source>
        <dbReference type="PROSITE" id="PS50011"/>
    </source>
</evidence>
<accession>A0AAN7VBU1</accession>
<keyword evidence="1 8" id="KW-0723">Serine/threonine-protein kinase</keyword>
<keyword evidence="2" id="KW-0597">Phosphoprotein</keyword>
<dbReference type="SMART" id="SM00133">
    <property type="entry name" value="S_TK_X"/>
    <property type="match status" value="1"/>
</dbReference>
<keyword evidence="5" id="KW-0418">Kinase</keyword>
<dbReference type="PROSITE" id="PS00108">
    <property type="entry name" value="PROTEIN_KINASE_ST"/>
    <property type="match status" value="1"/>
</dbReference>
<protein>
    <submittedName>
        <fullName evidence="11">Uncharacterized protein</fullName>
    </submittedName>
</protein>
<dbReference type="Pfam" id="PF00069">
    <property type="entry name" value="Pkinase"/>
    <property type="match status" value="1"/>
</dbReference>
<dbReference type="GO" id="GO:0004674">
    <property type="term" value="F:protein serine/threonine kinase activity"/>
    <property type="evidence" value="ECO:0007669"/>
    <property type="project" value="UniProtKB-KW"/>
</dbReference>
<feature type="domain" description="AGC-kinase C-terminal" evidence="10">
    <location>
        <begin position="296"/>
        <end position="362"/>
    </location>
</feature>
<dbReference type="PROSITE" id="PS51285">
    <property type="entry name" value="AGC_KINASE_CTER"/>
    <property type="match status" value="1"/>
</dbReference>
<dbReference type="Gene3D" id="3.30.200.20">
    <property type="entry name" value="Phosphorylase Kinase, domain 1"/>
    <property type="match status" value="1"/>
</dbReference>
<sequence>MMGLSMKVDGEKQLKRFYSLDGKLITYYEEEPLHGRYGDNFEIIQTIGKGAFGKVMLCKEKFTNNLYAMKVLRKALLTDEIDIETEIHILRLTQHPFLISLKRSFQTRQLLCFVMEFANGGDLFFHLVREGQFSEDRSRFYAAEVILALSYLHSLGIIYRDLKTENIMLDIDGHVKIVDFGLSKQTIGNGQRTSTFCGTPEYMAPEILNHERYGYSVDWWGVGMVLYEMICGTLPFYNSNYDILITLIRFKPLDFPENVSENANLLLTELLIKEPSKRLGSGPGDGTDVKNHIFFDDINWDDVESKKVPPPFKPELIGPLDTRYFDSEFIREKTSFSFPTSNGGSYKYSLDSSFINFSENEP</sequence>
<dbReference type="InterPro" id="IPR017441">
    <property type="entry name" value="Protein_kinase_ATP_BS"/>
</dbReference>
<gene>
    <name evidence="11" type="ORF">RI129_006057</name>
</gene>
<dbReference type="FunFam" id="1.10.510.10:FF:000008">
    <property type="entry name" value="Non-specific serine/threonine protein kinase"/>
    <property type="match status" value="1"/>
</dbReference>
<feature type="binding site" evidence="7">
    <location>
        <position position="70"/>
    </location>
    <ligand>
        <name>ATP</name>
        <dbReference type="ChEBI" id="CHEBI:30616"/>
    </ligand>
</feature>
<evidence type="ECO:0000256" key="6">
    <source>
        <dbReference type="ARBA" id="ARBA00022840"/>
    </source>
</evidence>
<reference evidence="11 12" key="1">
    <citation type="journal article" date="2024" name="Insects">
        <title>An Improved Chromosome-Level Genome Assembly of the Firefly Pyrocoelia pectoralis.</title>
        <authorList>
            <person name="Fu X."/>
            <person name="Meyer-Rochow V.B."/>
            <person name="Ballantyne L."/>
            <person name="Zhu X."/>
        </authorList>
    </citation>
    <scope>NUCLEOTIDE SEQUENCE [LARGE SCALE GENOMIC DNA]</scope>
    <source>
        <strain evidence="11">XCY_ONT2</strain>
    </source>
</reference>
<keyword evidence="12" id="KW-1185">Reference proteome</keyword>
<dbReference type="Gene3D" id="1.10.510.10">
    <property type="entry name" value="Transferase(Phosphotransferase) domain 1"/>
    <property type="match status" value="1"/>
</dbReference>
<evidence type="ECO:0000256" key="2">
    <source>
        <dbReference type="ARBA" id="ARBA00022553"/>
    </source>
</evidence>
<comment type="similarity">
    <text evidence="8">Belongs to the protein kinase superfamily.</text>
</comment>
<dbReference type="SUPFAM" id="SSF56112">
    <property type="entry name" value="Protein kinase-like (PK-like)"/>
    <property type="match status" value="1"/>
</dbReference>
<evidence type="ECO:0000256" key="8">
    <source>
        <dbReference type="RuleBase" id="RU000304"/>
    </source>
</evidence>
<dbReference type="Proteomes" id="UP001329430">
    <property type="component" value="Chromosome 4"/>
</dbReference>
<dbReference type="AlphaFoldDB" id="A0AAN7VBU1"/>
<keyword evidence="3" id="KW-0808">Transferase</keyword>
<dbReference type="GO" id="GO:0005524">
    <property type="term" value="F:ATP binding"/>
    <property type="evidence" value="ECO:0007669"/>
    <property type="project" value="UniProtKB-UniRule"/>
</dbReference>
<dbReference type="InterPro" id="IPR000719">
    <property type="entry name" value="Prot_kinase_dom"/>
</dbReference>
<dbReference type="SMART" id="SM00220">
    <property type="entry name" value="S_TKc"/>
    <property type="match status" value="1"/>
</dbReference>
<keyword evidence="4 7" id="KW-0547">Nucleotide-binding</keyword>
<evidence type="ECO:0000259" key="10">
    <source>
        <dbReference type="PROSITE" id="PS51285"/>
    </source>
</evidence>
<dbReference type="EMBL" id="JAVRBK010000004">
    <property type="protein sequence ID" value="KAK5644757.1"/>
    <property type="molecule type" value="Genomic_DNA"/>
</dbReference>
<keyword evidence="6 7" id="KW-0067">ATP-binding</keyword>